<organism evidence="11">
    <name type="scientific">Candidatus Heimdallarchaeum aukensis</name>
    <dbReference type="NCBI Taxonomy" id="2876573"/>
    <lineage>
        <taxon>Archaea</taxon>
        <taxon>Promethearchaeati</taxon>
        <taxon>Candidatus Heimdallarchaeota</taxon>
        <taxon>Candidatus Heimdallarchaeia (ex Rinke et al. 2021) (nom. nud.)</taxon>
        <taxon>Candidatus Heimdallarchaeales</taxon>
        <taxon>Candidatus Heimdallarchaeaceae</taxon>
        <taxon>Candidatus Heimdallarchaeum</taxon>
    </lineage>
</organism>
<dbReference type="SUPFAM" id="SSF90123">
    <property type="entry name" value="ABC transporter transmembrane region"/>
    <property type="match status" value="1"/>
</dbReference>
<dbReference type="InterPro" id="IPR039421">
    <property type="entry name" value="Type_1_exporter"/>
</dbReference>
<evidence type="ECO:0000256" key="8">
    <source>
        <dbReference type="SAM" id="Phobius"/>
    </source>
</evidence>
<gene>
    <name evidence="11" type="ORF">K9W45_00475</name>
</gene>
<sequence>MGHGTRGPGRALGLEKHKRARSTKVLLASLWKYLKNYIWSIFFAASLIILYSLFSLVTPLILKTGIDKVTEEDASMKILMPVIVSFFVLVILGWIINSISTIILTKINSKMLHEVRTDLYRKLSYSDMSYIKNEQSGNITARVTSDTGELATGIQISTSIVAQLLLIIGSFVILLVTNWVIALISIAAVPIAFGISSILSYFGRKIVLRVRRAFGYVSGKMAEGLSGIAVAKSFNREEELATELRELNQQHYNYSKQFGFLMMFVMPSISALSYALFTLIIYMSGWLNKTTNVISLGDIYLSINLSQQFLFPIVMLAMSFPQLESAFGAMDRIIDIFDAKPAISDAPDAKSLQEEDDSVHFKNVSFAYKEGNYVLKNINFSAKPGELIAVVGHTGAGKTTLFSYLLPRFYDVTEGEIYIGNQNIKEVTQSSLRQAIGLVTQEPFLFSGTVYENIIYGKPDATEEEVRSICERINADEFIEALQHGYNTKIVEGGKRLSSGQKQIITIARTMLANPRILVLDEATSRLDAYTESLVQAAQMELFKGRTTFVIAHRLSTIKDADRIIVLDHGRLVEVGTHEELMEKKGIYQDLYTTYYAYQGLEKVDIDIEELEPEIVEKPIKPKKKPAQFKLDSKKKKP</sequence>
<keyword evidence="4" id="KW-0547">Nucleotide-binding</keyword>
<accession>A0A9Y1FLL0</accession>
<evidence type="ECO:0000256" key="6">
    <source>
        <dbReference type="ARBA" id="ARBA00022989"/>
    </source>
</evidence>
<reference evidence="11" key="1">
    <citation type="journal article" date="2022" name="Nat. Microbiol.">
        <title>Unique mobile elements and scalable gene flow at the prokaryote-eukaryote boundary revealed by circularized Asgard archaea genomes.</title>
        <authorList>
            <person name="Wu F."/>
            <person name="Speth D.R."/>
            <person name="Philosof A."/>
            <person name="Cremiere A."/>
            <person name="Narayanan A."/>
            <person name="Barco R.A."/>
            <person name="Connon S.A."/>
            <person name="Amend J.P."/>
            <person name="Antoshechkin I.A."/>
            <person name="Orphan V.J."/>
        </authorList>
    </citation>
    <scope>NUCLEOTIDE SEQUENCE</scope>
    <source>
        <strain evidence="11">PM71</strain>
    </source>
</reference>
<evidence type="ECO:0000313" key="11">
    <source>
        <dbReference type="EMBL" id="UJG40949.1"/>
    </source>
</evidence>
<dbReference type="EMBL" id="CP084166">
    <property type="protein sequence ID" value="UJG40949.1"/>
    <property type="molecule type" value="Genomic_DNA"/>
</dbReference>
<dbReference type="FunFam" id="3.40.50.300:FF:000287">
    <property type="entry name" value="Multidrug ABC transporter ATP-binding protein"/>
    <property type="match status" value="1"/>
</dbReference>
<dbReference type="Pfam" id="PF00664">
    <property type="entry name" value="ABC_membrane"/>
    <property type="match status" value="1"/>
</dbReference>
<dbReference type="PROSITE" id="PS50893">
    <property type="entry name" value="ABC_TRANSPORTER_2"/>
    <property type="match status" value="1"/>
</dbReference>
<evidence type="ECO:0000259" key="9">
    <source>
        <dbReference type="PROSITE" id="PS50893"/>
    </source>
</evidence>
<feature type="transmembrane region" description="Helical" evidence="8">
    <location>
        <begin position="82"/>
        <end position="104"/>
    </location>
</feature>
<keyword evidence="5 11" id="KW-0067">ATP-binding</keyword>
<dbReference type="PANTHER" id="PTHR43394">
    <property type="entry name" value="ATP-DEPENDENT PERMEASE MDL1, MITOCHONDRIAL"/>
    <property type="match status" value="1"/>
</dbReference>
<protein>
    <submittedName>
        <fullName evidence="11">ABC transporter ATP-binding protein/permease</fullName>
    </submittedName>
</protein>
<keyword evidence="2" id="KW-0813">Transport</keyword>
<dbReference type="GO" id="GO:0015421">
    <property type="term" value="F:ABC-type oligopeptide transporter activity"/>
    <property type="evidence" value="ECO:0007669"/>
    <property type="project" value="TreeGrafter"/>
</dbReference>
<feature type="transmembrane region" description="Helical" evidence="8">
    <location>
        <begin position="179"/>
        <end position="202"/>
    </location>
</feature>
<evidence type="ECO:0000256" key="7">
    <source>
        <dbReference type="ARBA" id="ARBA00023136"/>
    </source>
</evidence>
<dbReference type="Gene3D" id="1.20.1560.10">
    <property type="entry name" value="ABC transporter type 1, transmembrane domain"/>
    <property type="match status" value="1"/>
</dbReference>
<feature type="domain" description="ABC transporter" evidence="9">
    <location>
        <begin position="359"/>
        <end position="594"/>
    </location>
</feature>
<feature type="transmembrane region" description="Helical" evidence="8">
    <location>
        <begin position="258"/>
        <end position="287"/>
    </location>
</feature>
<dbReference type="InterPro" id="IPR027417">
    <property type="entry name" value="P-loop_NTPase"/>
</dbReference>
<feature type="transmembrane region" description="Helical" evidence="8">
    <location>
        <begin position="150"/>
        <end position="173"/>
    </location>
</feature>
<feature type="domain" description="ABC transmembrane type-1" evidence="10">
    <location>
        <begin position="42"/>
        <end position="325"/>
    </location>
</feature>
<evidence type="ECO:0000256" key="5">
    <source>
        <dbReference type="ARBA" id="ARBA00022840"/>
    </source>
</evidence>
<dbReference type="SUPFAM" id="SSF52540">
    <property type="entry name" value="P-loop containing nucleoside triphosphate hydrolases"/>
    <property type="match status" value="1"/>
</dbReference>
<evidence type="ECO:0000256" key="1">
    <source>
        <dbReference type="ARBA" id="ARBA00004141"/>
    </source>
</evidence>
<evidence type="ECO:0000256" key="4">
    <source>
        <dbReference type="ARBA" id="ARBA00022741"/>
    </source>
</evidence>
<dbReference type="InterPro" id="IPR003439">
    <property type="entry name" value="ABC_transporter-like_ATP-bd"/>
</dbReference>
<dbReference type="GO" id="GO:0005524">
    <property type="term" value="F:ATP binding"/>
    <property type="evidence" value="ECO:0007669"/>
    <property type="project" value="UniProtKB-KW"/>
</dbReference>
<evidence type="ECO:0000256" key="2">
    <source>
        <dbReference type="ARBA" id="ARBA00022448"/>
    </source>
</evidence>
<dbReference type="InterPro" id="IPR011527">
    <property type="entry name" value="ABC1_TM_dom"/>
</dbReference>
<comment type="subcellular location">
    <subcellularLocation>
        <location evidence="1">Membrane</location>
        <topology evidence="1">Multi-pass membrane protein</topology>
    </subcellularLocation>
</comment>
<dbReference type="InterPro" id="IPR036640">
    <property type="entry name" value="ABC1_TM_sf"/>
</dbReference>
<dbReference type="CDD" id="cd03254">
    <property type="entry name" value="ABCC_Glucan_exporter_like"/>
    <property type="match status" value="1"/>
</dbReference>
<dbReference type="GO" id="GO:0016887">
    <property type="term" value="F:ATP hydrolysis activity"/>
    <property type="evidence" value="ECO:0007669"/>
    <property type="project" value="InterPro"/>
</dbReference>
<dbReference type="AlphaFoldDB" id="A0A9Y1FLL0"/>
<dbReference type="InterPro" id="IPR003593">
    <property type="entry name" value="AAA+_ATPase"/>
</dbReference>
<dbReference type="GO" id="GO:0016020">
    <property type="term" value="C:membrane"/>
    <property type="evidence" value="ECO:0007669"/>
    <property type="project" value="UniProtKB-SubCell"/>
</dbReference>
<name>A0A9Y1FLL0_9ARCH</name>
<dbReference type="Gene3D" id="3.40.50.300">
    <property type="entry name" value="P-loop containing nucleotide triphosphate hydrolases"/>
    <property type="match status" value="1"/>
</dbReference>
<dbReference type="SMART" id="SM00382">
    <property type="entry name" value="AAA"/>
    <property type="match status" value="1"/>
</dbReference>
<evidence type="ECO:0000256" key="3">
    <source>
        <dbReference type="ARBA" id="ARBA00022692"/>
    </source>
</evidence>
<keyword evidence="6 8" id="KW-1133">Transmembrane helix</keyword>
<dbReference type="PROSITE" id="PS50929">
    <property type="entry name" value="ABC_TM1F"/>
    <property type="match status" value="1"/>
</dbReference>
<dbReference type="CDD" id="cd07346">
    <property type="entry name" value="ABC_6TM_exporters"/>
    <property type="match status" value="1"/>
</dbReference>
<keyword evidence="7 8" id="KW-0472">Membrane</keyword>
<proteinExistence type="predicted"/>
<dbReference type="Pfam" id="PF00005">
    <property type="entry name" value="ABC_tran"/>
    <property type="match status" value="1"/>
</dbReference>
<evidence type="ECO:0000259" key="10">
    <source>
        <dbReference type="PROSITE" id="PS50929"/>
    </source>
</evidence>
<keyword evidence="3 8" id="KW-0812">Transmembrane</keyword>
<feature type="transmembrane region" description="Helical" evidence="8">
    <location>
        <begin position="37"/>
        <end position="62"/>
    </location>
</feature>
<dbReference type="Proteomes" id="UP001201020">
    <property type="component" value="Chromosome"/>
</dbReference>
<dbReference type="PANTHER" id="PTHR43394:SF1">
    <property type="entry name" value="ATP-BINDING CASSETTE SUB-FAMILY B MEMBER 10, MITOCHONDRIAL"/>
    <property type="match status" value="1"/>
</dbReference>